<feature type="region of interest" description="Disordered" evidence="6">
    <location>
        <begin position="362"/>
        <end position="394"/>
    </location>
</feature>
<keyword evidence="3" id="KW-0804">Transcription</keyword>
<feature type="compositionally biased region" description="Low complexity" evidence="6">
    <location>
        <begin position="117"/>
        <end position="129"/>
    </location>
</feature>
<organism evidence="8 9">
    <name type="scientific">Myotis brandtii</name>
    <name type="common">Brandt's bat</name>
    <dbReference type="NCBI Taxonomy" id="109478"/>
    <lineage>
        <taxon>Eukaryota</taxon>
        <taxon>Metazoa</taxon>
        <taxon>Chordata</taxon>
        <taxon>Craniata</taxon>
        <taxon>Vertebrata</taxon>
        <taxon>Euteleostomi</taxon>
        <taxon>Mammalia</taxon>
        <taxon>Eutheria</taxon>
        <taxon>Laurasiatheria</taxon>
        <taxon>Chiroptera</taxon>
        <taxon>Yangochiroptera</taxon>
        <taxon>Vespertilionidae</taxon>
        <taxon>Myotis</taxon>
    </lineage>
</organism>
<name>S7P2F4_MYOBR</name>
<evidence type="ECO:0000313" key="8">
    <source>
        <dbReference type="EMBL" id="EPQ01787.1"/>
    </source>
</evidence>
<comment type="subcellular location">
    <subcellularLocation>
        <location evidence="5">Nucleus</location>
    </subcellularLocation>
</comment>
<dbReference type="GO" id="GO:0005634">
    <property type="term" value="C:nucleus"/>
    <property type="evidence" value="ECO:0007669"/>
    <property type="project" value="UniProtKB-SubCell"/>
</dbReference>
<dbReference type="GO" id="GO:1990837">
    <property type="term" value="F:sequence-specific double-stranded DNA binding"/>
    <property type="evidence" value="ECO:0007669"/>
    <property type="project" value="TreeGrafter"/>
</dbReference>
<dbReference type="eggNOG" id="KOG2294">
    <property type="taxonomic scope" value="Eukaryota"/>
</dbReference>
<gene>
    <name evidence="8" type="ORF">D623_10033536</name>
</gene>
<keyword evidence="9" id="KW-1185">Reference proteome</keyword>
<feature type="domain" description="Fork-head" evidence="7">
    <location>
        <begin position="173"/>
        <end position="272"/>
    </location>
</feature>
<proteinExistence type="predicted"/>
<feature type="region of interest" description="Disordered" evidence="6">
    <location>
        <begin position="30"/>
        <end position="95"/>
    </location>
</feature>
<evidence type="ECO:0000256" key="2">
    <source>
        <dbReference type="ARBA" id="ARBA00023125"/>
    </source>
</evidence>
<dbReference type="Pfam" id="PF14968">
    <property type="entry name" value="CCDC84"/>
    <property type="match status" value="1"/>
</dbReference>
<evidence type="ECO:0000256" key="3">
    <source>
        <dbReference type="ARBA" id="ARBA00023163"/>
    </source>
</evidence>
<dbReference type="InterPro" id="IPR001766">
    <property type="entry name" value="Fork_head_dom"/>
</dbReference>
<dbReference type="PRINTS" id="PR00053">
    <property type="entry name" value="FORKHEAD"/>
</dbReference>
<protein>
    <submittedName>
        <fullName evidence="8">Forkhead box protein R1</fullName>
    </submittedName>
</protein>
<keyword evidence="1" id="KW-0805">Transcription regulation</keyword>
<dbReference type="Proteomes" id="UP000052978">
    <property type="component" value="Unassembled WGS sequence"/>
</dbReference>
<dbReference type="Pfam" id="PF00250">
    <property type="entry name" value="Forkhead"/>
    <property type="match status" value="1"/>
</dbReference>
<dbReference type="PANTHER" id="PTHR46789">
    <property type="entry name" value="FORKHEAD BOX PROTEIN R1"/>
    <property type="match status" value="1"/>
</dbReference>
<evidence type="ECO:0000256" key="1">
    <source>
        <dbReference type="ARBA" id="ARBA00023015"/>
    </source>
</evidence>
<evidence type="ECO:0000313" key="9">
    <source>
        <dbReference type="Proteomes" id="UP000052978"/>
    </source>
</evidence>
<dbReference type="InterPro" id="IPR028015">
    <property type="entry name" value="CCDC84-like"/>
</dbReference>
<dbReference type="InterPro" id="IPR036388">
    <property type="entry name" value="WH-like_DNA-bd_sf"/>
</dbReference>
<dbReference type="CDD" id="cd20036">
    <property type="entry name" value="FH_FOXR"/>
    <property type="match status" value="1"/>
</dbReference>
<accession>S7P2F4</accession>
<keyword evidence="4 5" id="KW-0539">Nucleus</keyword>
<reference evidence="8 9" key="1">
    <citation type="journal article" date="2013" name="Nat. Commun.">
        <title>Genome analysis reveals insights into physiology and longevity of the Brandt's bat Myotis brandtii.</title>
        <authorList>
            <person name="Seim I."/>
            <person name="Fang X."/>
            <person name="Xiong Z."/>
            <person name="Lobanov A.V."/>
            <person name="Huang Z."/>
            <person name="Ma S."/>
            <person name="Feng Y."/>
            <person name="Turanov A.A."/>
            <person name="Zhu Y."/>
            <person name="Lenz T.L."/>
            <person name="Gerashchenko M.V."/>
            <person name="Fan D."/>
            <person name="Hee Yim S."/>
            <person name="Yao X."/>
            <person name="Jordan D."/>
            <person name="Xiong Y."/>
            <person name="Ma Y."/>
            <person name="Lyapunov A.N."/>
            <person name="Chen G."/>
            <person name="Kulakova O.I."/>
            <person name="Sun Y."/>
            <person name="Lee S.G."/>
            <person name="Bronson R.T."/>
            <person name="Moskalev A.A."/>
            <person name="Sunyaev S.R."/>
            <person name="Zhang G."/>
            <person name="Krogh A."/>
            <person name="Wang J."/>
            <person name="Gladyshev V.N."/>
        </authorList>
    </citation>
    <scope>NUCLEOTIDE SEQUENCE [LARGE SCALE GENOMIC DNA]</scope>
</reference>
<feature type="region of interest" description="Disordered" evidence="6">
    <location>
        <begin position="109"/>
        <end position="171"/>
    </location>
</feature>
<dbReference type="PROSITE" id="PS50039">
    <property type="entry name" value="FORK_HEAD_3"/>
    <property type="match status" value="1"/>
</dbReference>
<evidence type="ECO:0000259" key="7">
    <source>
        <dbReference type="PROSITE" id="PS50039"/>
    </source>
</evidence>
<dbReference type="SUPFAM" id="SSF46785">
    <property type="entry name" value="Winged helix' DNA-binding domain"/>
    <property type="match status" value="1"/>
</dbReference>
<sequence>MPHTEDGAHNPGMCPDGELNLARYRLRVVEPPQLPVRKSPSPDEDGPDTEPNLWMWVNPNIVFPPGKLEVSQPRKGEGLTSMLPSPPLPPKEEDCAHCSKVDAAELLPASSRELSPPRKQLPSSPSSSELTEEEAKDQHDRSSVALLSPHKRAPLQSRRLRQATSQEGRPWPRPPLHYFHLIALALRNSPPCGLNVQQIYSFTRQHFPFFRTAPEGWKNTIRHNLCFRASFEKVRASTQAGACLWKLTEEGRRRFEEEARALSSAQLERIQQCMSQPGVMPFLFDLPEHKKATNRFWWENKAEFQMKEKFLISPQEYAQFKKSMVKGLDSYEEKEDEVIKEMAAHIREVEHSRQEVVRSILESQAVPDPEEGSSAPGSWKGTTSQITSTSQWPSYLDLPPAPELDWMETGQPLTFIGHQVQWTSKPGKHRCPSAPKTPISPRFPTQSALQGFLAALFSSSVSHPPSTPVVPTTT</sequence>
<dbReference type="InterPro" id="IPR052328">
    <property type="entry name" value="FOX_transcription_regulators"/>
</dbReference>
<evidence type="ECO:0000256" key="6">
    <source>
        <dbReference type="SAM" id="MobiDB-lite"/>
    </source>
</evidence>
<dbReference type="GO" id="GO:0003700">
    <property type="term" value="F:DNA-binding transcription factor activity"/>
    <property type="evidence" value="ECO:0007669"/>
    <property type="project" value="InterPro"/>
</dbReference>
<evidence type="ECO:0000256" key="4">
    <source>
        <dbReference type="ARBA" id="ARBA00023242"/>
    </source>
</evidence>
<feature type="compositionally biased region" description="Basic residues" evidence="6">
    <location>
        <begin position="149"/>
        <end position="161"/>
    </location>
</feature>
<dbReference type="AlphaFoldDB" id="S7P2F4"/>
<dbReference type="Gene3D" id="1.10.10.10">
    <property type="entry name" value="Winged helix-like DNA-binding domain superfamily/Winged helix DNA-binding domain"/>
    <property type="match status" value="1"/>
</dbReference>
<dbReference type="SMART" id="SM00339">
    <property type="entry name" value="FH"/>
    <property type="match status" value="1"/>
</dbReference>
<dbReference type="InterPro" id="IPR036390">
    <property type="entry name" value="WH_DNA-bd_sf"/>
</dbReference>
<dbReference type="EMBL" id="KE161106">
    <property type="protein sequence ID" value="EPQ01787.1"/>
    <property type="molecule type" value="Genomic_DNA"/>
</dbReference>
<keyword evidence="2 5" id="KW-0238">DNA-binding</keyword>
<feature type="DNA-binding region" description="Fork-head" evidence="5">
    <location>
        <begin position="173"/>
        <end position="272"/>
    </location>
</feature>
<evidence type="ECO:0000256" key="5">
    <source>
        <dbReference type="PROSITE-ProRule" id="PRU00089"/>
    </source>
</evidence>
<feature type="compositionally biased region" description="Polar residues" evidence="6">
    <location>
        <begin position="380"/>
        <end position="393"/>
    </location>
</feature>
<dbReference type="PANTHER" id="PTHR46789:SF1">
    <property type="entry name" value="FORKHEAD BOX PROTEIN R1"/>
    <property type="match status" value="1"/>
</dbReference>